<evidence type="ECO:0000256" key="8">
    <source>
        <dbReference type="SAM" id="MobiDB-lite"/>
    </source>
</evidence>
<protein>
    <submittedName>
        <fullName evidence="9">Membrane protein igaA homolog</fullName>
    </submittedName>
</protein>
<dbReference type="GO" id="GO:0005886">
    <property type="term" value="C:plasma membrane"/>
    <property type="evidence" value="ECO:0007669"/>
    <property type="project" value="UniProtKB-SubCell"/>
</dbReference>
<name>A0A2X2VBL9_9ENTR</name>
<evidence type="ECO:0000256" key="1">
    <source>
        <dbReference type="ARBA" id="ARBA00004429"/>
    </source>
</evidence>
<evidence type="ECO:0000256" key="2">
    <source>
        <dbReference type="ARBA" id="ARBA00009494"/>
    </source>
</evidence>
<comment type="subcellular location">
    <subcellularLocation>
        <location evidence="1">Cell inner membrane</location>
        <topology evidence="1">Multi-pass membrane protein</topology>
    </subcellularLocation>
</comment>
<keyword evidence="3" id="KW-1003">Cell membrane</keyword>
<keyword evidence="6" id="KW-1133">Transmembrane helix</keyword>
<keyword evidence="5" id="KW-0812">Transmembrane</keyword>
<gene>
    <name evidence="9" type="primary">yrfF_1</name>
    <name evidence="9" type="ORF">NCTC12120_02899</name>
</gene>
<keyword evidence="4" id="KW-0997">Cell inner membrane</keyword>
<keyword evidence="7" id="KW-0472">Membrane</keyword>
<organism evidence="9 10">
    <name type="scientific">Cedecea neteri</name>
    <dbReference type="NCBI Taxonomy" id="158822"/>
    <lineage>
        <taxon>Bacteria</taxon>
        <taxon>Pseudomonadati</taxon>
        <taxon>Pseudomonadota</taxon>
        <taxon>Gammaproteobacteria</taxon>
        <taxon>Enterobacterales</taxon>
        <taxon>Enterobacteriaceae</taxon>
        <taxon>Cedecea</taxon>
    </lineage>
</organism>
<evidence type="ECO:0000256" key="3">
    <source>
        <dbReference type="ARBA" id="ARBA00022475"/>
    </source>
</evidence>
<evidence type="ECO:0000313" key="10">
    <source>
        <dbReference type="Proteomes" id="UP000251197"/>
    </source>
</evidence>
<accession>A0A2X2VBL9</accession>
<comment type="similarity">
    <text evidence="2">Belongs to the IgaA family.</text>
</comment>
<reference evidence="9 10" key="1">
    <citation type="submission" date="2018-06" db="EMBL/GenBank/DDBJ databases">
        <authorList>
            <consortium name="Pathogen Informatics"/>
            <person name="Doyle S."/>
        </authorList>
    </citation>
    <scope>NUCLEOTIDE SEQUENCE [LARGE SCALE GENOMIC DNA]</scope>
    <source>
        <strain evidence="9 10">NCTC12120</strain>
    </source>
</reference>
<dbReference type="EMBL" id="UAVU01000003">
    <property type="protein sequence ID" value="SQA98999.1"/>
    <property type="molecule type" value="Genomic_DNA"/>
</dbReference>
<dbReference type="InterPro" id="IPR010771">
    <property type="entry name" value="IgaA"/>
</dbReference>
<evidence type="ECO:0000256" key="5">
    <source>
        <dbReference type="ARBA" id="ARBA00022692"/>
    </source>
</evidence>
<dbReference type="Proteomes" id="UP000251197">
    <property type="component" value="Unassembled WGS sequence"/>
</dbReference>
<dbReference type="Pfam" id="PF07095">
    <property type="entry name" value="IgaA"/>
    <property type="match status" value="1"/>
</dbReference>
<sequence length="153" mass="17001">MSFYGRLAPSRLDNLVTTSTAPFFIREPARAAQSLNSPAPSGYIIINDEGGDLVDQPLPPMSLYDFPAQEQWTEFQRLAEMLLQNAVHAEGIITGIYTDAKRYTARHPASDLRYTQPLELHRYFSDADRDAGLRGNKRRSGGDSLSPCQHSSG</sequence>
<proteinExistence type="inferred from homology"/>
<evidence type="ECO:0000313" key="9">
    <source>
        <dbReference type="EMBL" id="SQA98999.1"/>
    </source>
</evidence>
<evidence type="ECO:0000256" key="7">
    <source>
        <dbReference type="ARBA" id="ARBA00023136"/>
    </source>
</evidence>
<evidence type="ECO:0000256" key="4">
    <source>
        <dbReference type="ARBA" id="ARBA00022519"/>
    </source>
</evidence>
<feature type="region of interest" description="Disordered" evidence="8">
    <location>
        <begin position="129"/>
        <end position="153"/>
    </location>
</feature>
<evidence type="ECO:0000256" key="6">
    <source>
        <dbReference type="ARBA" id="ARBA00022989"/>
    </source>
</evidence>
<dbReference type="AlphaFoldDB" id="A0A2X2VBL9"/>